<gene>
    <name evidence="1" type="ORF">PACLA_8A006787</name>
</gene>
<evidence type="ECO:0000313" key="2">
    <source>
        <dbReference type="Proteomes" id="UP001152795"/>
    </source>
</evidence>
<reference evidence="1" key="1">
    <citation type="submission" date="2020-04" db="EMBL/GenBank/DDBJ databases">
        <authorList>
            <person name="Alioto T."/>
            <person name="Alioto T."/>
            <person name="Gomez Garrido J."/>
        </authorList>
    </citation>
    <scope>NUCLEOTIDE SEQUENCE</scope>
    <source>
        <strain evidence="1">A484AB</strain>
    </source>
</reference>
<comment type="caution">
    <text evidence="1">The sequence shown here is derived from an EMBL/GenBank/DDBJ whole genome shotgun (WGS) entry which is preliminary data.</text>
</comment>
<protein>
    <submittedName>
        <fullName evidence="1">Uncharacterized protein</fullName>
    </submittedName>
</protein>
<accession>A0A7D9EDF5</accession>
<dbReference type="EMBL" id="CACRXK020005799">
    <property type="protein sequence ID" value="CAB4007440.1"/>
    <property type="molecule type" value="Genomic_DNA"/>
</dbReference>
<organism evidence="1 2">
    <name type="scientific">Paramuricea clavata</name>
    <name type="common">Red gorgonian</name>
    <name type="synonym">Violescent sea-whip</name>
    <dbReference type="NCBI Taxonomy" id="317549"/>
    <lineage>
        <taxon>Eukaryota</taxon>
        <taxon>Metazoa</taxon>
        <taxon>Cnidaria</taxon>
        <taxon>Anthozoa</taxon>
        <taxon>Octocorallia</taxon>
        <taxon>Malacalcyonacea</taxon>
        <taxon>Plexauridae</taxon>
        <taxon>Paramuricea</taxon>
    </lineage>
</organism>
<sequence>MALIRELDGVNVKENFTWRLNDGDKLVSDKYQIVEMFNSYFIELPKSIFTELINITGDYISPEKRVHSQLEIPHITPEQVNDFLDQIPVNKATGPDGVGIRLLKLAAPVISESLSRIINSCIITGKFPTKWKEASVTPIYKDQIKHSVADIYADDTTLSYAHDYSSAPQSITVELQKDITNLADWSRVNHMVLNEEKTKTLLIAGKRLKKKMDTLDIDLMLNGKKLQQQKSRQEFVPLVAELVDRAHVEPLHLKNNACALAHRYSLNQAIEMSKPHLSTSFSQVPPETPLFKFIDVLRSKCNLNRLENYKMV</sequence>
<dbReference type="AlphaFoldDB" id="A0A7D9EDF5"/>
<name>A0A7D9EDF5_PARCT</name>
<keyword evidence="2" id="KW-1185">Reference proteome</keyword>
<evidence type="ECO:0000313" key="1">
    <source>
        <dbReference type="EMBL" id="CAB4007440.1"/>
    </source>
</evidence>
<dbReference type="Proteomes" id="UP001152795">
    <property type="component" value="Unassembled WGS sequence"/>
</dbReference>
<dbReference type="OrthoDB" id="2717295at2759"/>
<dbReference type="PANTHER" id="PTHR47510">
    <property type="entry name" value="REVERSE TRANSCRIPTASE DOMAIN-CONTAINING PROTEIN"/>
    <property type="match status" value="1"/>
</dbReference>
<dbReference type="PANTHER" id="PTHR47510:SF3">
    <property type="entry name" value="ENDO_EXONUCLEASE_PHOSPHATASE DOMAIN-CONTAINING PROTEIN"/>
    <property type="match status" value="1"/>
</dbReference>
<proteinExistence type="predicted"/>